<proteinExistence type="predicted"/>
<accession>A0A4Y8PV14</accession>
<evidence type="ECO:0000313" key="3">
    <source>
        <dbReference type="Proteomes" id="UP000298246"/>
    </source>
</evidence>
<name>A0A4Y8PV14_9BACL</name>
<gene>
    <name evidence="2" type="ORF">B5M42_19175</name>
</gene>
<dbReference type="Proteomes" id="UP000298246">
    <property type="component" value="Unassembled WGS sequence"/>
</dbReference>
<feature type="domain" description="Tox-PL-2" evidence="1">
    <location>
        <begin position="11"/>
        <end position="75"/>
    </location>
</feature>
<reference evidence="2 3" key="1">
    <citation type="submission" date="2017-03" db="EMBL/GenBank/DDBJ databases">
        <title>Isolation of Levoglucosan Utilizing Bacteria.</title>
        <authorList>
            <person name="Arya A.S."/>
        </authorList>
    </citation>
    <scope>NUCLEOTIDE SEQUENCE [LARGE SCALE GENOMIC DNA]</scope>
    <source>
        <strain evidence="2 3">MEC069</strain>
    </source>
</reference>
<evidence type="ECO:0000313" key="2">
    <source>
        <dbReference type="EMBL" id="TFE84829.1"/>
    </source>
</evidence>
<dbReference type="InterPro" id="IPR028910">
    <property type="entry name" value="Tox-PL-2_dom"/>
</dbReference>
<sequence length="75" mass="8478">MLKNIGSSFLQRLERFLTKNGLKGEQISVKYDSNGFIVSDSYGTKAISENGYHTGILYEGKVYDNIHPEGMPYQQ</sequence>
<protein>
    <recommendedName>
        <fullName evidence="1">Tox-PL-2 domain-containing protein</fullName>
    </recommendedName>
</protein>
<dbReference type="AlphaFoldDB" id="A0A4Y8PV14"/>
<evidence type="ECO:0000259" key="1">
    <source>
        <dbReference type="Pfam" id="PF15643"/>
    </source>
</evidence>
<keyword evidence="3" id="KW-1185">Reference proteome</keyword>
<dbReference type="Pfam" id="PF15643">
    <property type="entry name" value="Tox-PL-2"/>
    <property type="match status" value="1"/>
</dbReference>
<organism evidence="2 3">
    <name type="scientific">Paenibacillus athensensis</name>
    <dbReference type="NCBI Taxonomy" id="1967502"/>
    <lineage>
        <taxon>Bacteria</taxon>
        <taxon>Bacillati</taxon>
        <taxon>Bacillota</taxon>
        <taxon>Bacilli</taxon>
        <taxon>Bacillales</taxon>
        <taxon>Paenibacillaceae</taxon>
        <taxon>Paenibacillus</taxon>
    </lineage>
</organism>
<dbReference type="EMBL" id="MYFO01000031">
    <property type="protein sequence ID" value="TFE84829.1"/>
    <property type="molecule type" value="Genomic_DNA"/>
</dbReference>
<comment type="caution">
    <text evidence="2">The sequence shown here is derived from an EMBL/GenBank/DDBJ whole genome shotgun (WGS) entry which is preliminary data.</text>
</comment>